<reference evidence="2" key="1">
    <citation type="submission" date="2022-01" db="EMBL/GenBank/DDBJ databases">
        <title>Nocardioidaceae gen. sp. A5X3R13.</title>
        <authorList>
            <person name="Lopez Marin M.A."/>
            <person name="Uhlik O."/>
        </authorList>
    </citation>
    <scope>NUCLEOTIDE SEQUENCE</scope>
    <source>
        <strain evidence="2">A5X3R13</strain>
    </source>
</reference>
<dbReference type="RefSeq" id="WP_271634461.1">
    <property type="nucleotide sequence ID" value="NZ_CP094970.1"/>
</dbReference>
<name>A0AA46TIT8_9ACTN</name>
<dbReference type="EMBL" id="CP094970">
    <property type="protein sequence ID" value="UYM05642.1"/>
    <property type="molecule type" value="Genomic_DNA"/>
</dbReference>
<evidence type="ECO:0000313" key="2">
    <source>
        <dbReference type="EMBL" id="UYM05642.1"/>
    </source>
</evidence>
<gene>
    <name evidence="2" type="ORF">L0C25_00720</name>
</gene>
<dbReference type="Proteomes" id="UP001164390">
    <property type="component" value="Chromosome"/>
</dbReference>
<protein>
    <submittedName>
        <fullName evidence="2">Uncharacterized protein</fullName>
    </submittedName>
</protein>
<dbReference type="AlphaFoldDB" id="A0AA46TIT8"/>
<evidence type="ECO:0000256" key="1">
    <source>
        <dbReference type="SAM" id="MobiDB-lite"/>
    </source>
</evidence>
<sequence>MSEKRFALAFGIVVSALTVGLVATVGLSGPASASPTDSASGPPPVLSLASKEPSATTRAVVDDWPEHEWAGDIYVAGTYGYAMFDDYDANIQNHFDRDNFYVVDVNGDGMHVSLSVTHNGKTYTEHDAGGKAAFIDVGNISNGETVQLKACVWTTGHTLYQCVENQLTE</sequence>
<accession>A0AA46TIT8</accession>
<dbReference type="KEGG" id="sgrg:L0C25_00720"/>
<feature type="region of interest" description="Disordered" evidence="1">
    <location>
        <begin position="32"/>
        <end position="51"/>
    </location>
</feature>
<keyword evidence="3" id="KW-1185">Reference proteome</keyword>
<evidence type="ECO:0000313" key="3">
    <source>
        <dbReference type="Proteomes" id="UP001164390"/>
    </source>
</evidence>
<organism evidence="2 3">
    <name type="scientific">Solicola gregarius</name>
    <dbReference type="NCBI Taxonomy" id="2908642"/>
    <lineage>
        <taxon>Bacteria</taxon>
        <taxon>Bacillati</taxon>
        <taxon>Actinomycetota</taxon>
        <taxon>Actinomycetes</taxon>
        <taxon>Propionibacteriales</taxon>
        <taxon>Nocardioidaceae</taxon>
        <taxon>Solicola</taxon>
    </lineage>
</organism>
<proteinExistence type="predicted"/>